<evidence type="ECO:0000313" key="1">
    <source>
        <dbReference type="EMBL" id="OLP05606.1"/>
    </source>
</evidence>
<accession>A0A1Q8YC31</accession>
<reference evidence="1 2" key="1">
    <citation type="submission" date="2017-01" db="EMBL/GenBank/DDBJ databases">
        <title>Genome sequence of Rhodoferax antarcticus ANT.BR, a psychrophilic purple nonsulfur bacterium from an Antarctic microbial mat.</title>
        <authorList>
            <person name="Baker J."/>
            <person name="Riester C."/>
            <person name="Skinner B."/>
            <person name="Newell A."/>
            <person name="Swingley W."/>
            <person name="Madigan M."/>
            <person name="Jung D."/>
            <person name="Asao M."/>
            <person name="Chen M."/>
            <person name="Loughlin P."/>
            <person name="Pan H."/>
            <person name="Lin S."/>
            <person name="Li N."/>
            <person name="Shaw J."/>
            <person name="Prado M."/>
            <person name="Sherman C."/>
            <person name="Li X."/>
            <person name="Tang J."/>
            <person name="Blankenship R."/>
            <person name="Zhao T."/>
            <person name="Touchman J."/>
            <person name="Sattley M."/>
        </authorList>
    </citation>
    <scope>NUCLEOTIDE SEQUENCE [LARGE SCALE GENOMIC DNA]</scope>
    <source>
        <strain evidence="1 2">ANT.BR</strain>
    </source>
</reference>
<protein>
    <submittedName>
        <fullName evidence="1">Uncharacterized protein</fullName>
    </submittedName>
</protein>
<dbReference type="AlphaFoldDB" id="A0A1Q8YC31"/>
<sequence>MGQCEDQATAQDIKVRRGLNPHPTLCERISVAPTLAYGSCTGEAVISKIL</sequence>
<dbReference type="EMBL" id="MSYM01000016">
    <property type="protein sequence ID" value="OLP05606.1"/>
    <property type="molecule type" value="Genomic_DNA"/>
</dbReference>
<proteinExistence type="predicted"/>
<comment type="caution">
    <text evidence="1">The sequence shown here is derived from an EMBL/GenBank/DDBJ whole genome shotgun (WGS) entry which is preliminary data.</text>
</comment>
<keyword evidence="2" id="KW-1185">Reference proteome</keyword>
<organism evidence="1 2">
    <name type="scientific">Rhodoferax antarcticus ANT.BR</name>
    <dbReference type="NCBI Taxonomy" id="1111071"/>
    <lineage>
        <taxon>Bacteria</taxon>
        <taxon>Pseudomonadati</taxon>
        <taxon>Pseudomonadota</taxon>
        <taxon>Betaproteobacteria</taxon>
        <taxon>Burkholderiales</taxon>
        <taxon>Comamonadaceae</taxon>
        <taxon>Rhodoferax</taxon>
    </lineage>
</organism>
<name>A0A1Q8YC31_9BURK</name>
<dbReference type="Proteomes" id="UP000185911">
    <property type="component" value="Unassembled WGS sequence"/>
</dbReference>
<evidence type="ECO:0000313" key="2">
    <source>
        <dbReference type="Proteomes" id="UP000185911"/>
    </source>
</evidence>
<gene>
    <name evidence="1" type="ORF">BLL52_3274</name>
</gene>